<name>A0A6I4T3W2_9SPHN</name>
<dbReference type="Proteomes" id="UP000438476">
    <property type="component" value="Unassembled WGS sequence"/>
</dbReference>
<dbReference type="OrthoDB" id="7209949at2"/>
<evidence type="ECO:0000259" key="2">
    <source>
        <dbReference type="PROSITE" id="PS50146"/>
    </source>
</evidence>
<dbReference type="InterPro" id="IPR001206">
    <property type="entry name" value="Diacylglycerol_kinase_cat_dom"/>
</dbReference>
<dbReference type="RefSeq" id="WP_160736005.1">
    <property type="nucleotide sequence ID" value="NZ_WTYT01000003.1"/>
</dbReference>
<organism evidence="3 4">
    <name type="scientific">Altericroceibacterium endophyticum</name>
    <dbReference type="NCBI Taxonomy" id="1808508"/>
    <lineage>
        <taxon>Bacteria</taxon>
        <taxon>Pseudomonadati</taxon>
        <taxon>Pseudomonadota</taxon>
        <taxon>Alphaproteobacteria</taxon>
        <taxon>Sphingomonadales</taxon>
        <taxon>Erythrobacteraceae</taxon>
        <taxon>Altericroceibacterium</taxon>
    </lineage>
</organism>
<keyword evidence="3" id="KW-0808">Transferase</keyword>
<feature type="region of interest" description="Disordered" evidence="1">
    <location>
        <begin position="29"/>
        <end position="48"/>
    </location>
</feature>
<dbReference type="AlphaFoldDB" id="A0A6I4T3W2"/>
<evidence type="ECO:0000256" key="1">
    <source>
        <dbReference type="SAM" id="MobiDB-lite"/>
    </source>
</evidence>
<dbReference type="PROSITE" id="PS50146">
    <property type="entry name" value="DAGK"/>
    <property type="match status" value="1"/>
</dbReference>
<dbReference type="EMBL" id="WTYT01000003">
    <property type="protein sequence ID" value="MXO65546.1"/>
    <property type="molecule type" value="Genomic_DNA"/>
</dbReference>
<keyword evidence="4" id="KW-1185">Reference proteome</keyword>
<dbReference type="Pfam" id="PF00781">
    <property type="entry name" value="DAGK_cat"/>
    <property type="match status" value="1"/>
</dbReference>
<dbReference type="SUPFAM" id="SSF111331">
    <property type="entry name" value="NAD kinase/diacylglycerol kinase-like"/>
    <property type="match status" value="1"/>
</dbReference>
<evidence type="ECO:0000313" key="4">
    <source>
        <dbReference type="Proteomes" id="UP000438476"/>
    </source>
</evidence>
<dbReference type="GO" id="GO:0016301">
    <property type="term" value="F:kinase activity"/>
    <property type="evidence" value="ECO:0007669"/>
    <property type="project" value="UniProtKB-KW"/>
</dbReference>
<sequence>MLQAGVAEPETSRLVHGLVVQRDVGAAAGAQHADEAGGLQRSKTPVPPHRVGIISNSRAHRNHVNGEEPVTDSPQVKGVLYRSPRSLPELSRTLEEFAEAGIELLIVCGGDGTLRDVITCASTAFADGMPRLALIPTGKTNALALDLDIPLNWKIADALAAAEAGHIRCRSPIEIFRPGSELPDLRGFLFGAGAFVRATGLAQRTHQAGAFSSLAVGLSVGWALAQTAFGGSSNVWRSGDRMKITAPGVDVDRDFYLLCGSTMRRLPLRLKPFGKPRDGLKVLAVDAPPRRLPIAAPALLAGSEASWLERLGYHRGQADEFTLSMEGGFILDGELYAGGDVTIRRGKELEFLVP</sequence>
<reference evidence="3 4" key="1">
    <citation type="submission" date="2019-12" db="EMBL/GenBank/DDBJ databases">
        <title>Genomic-based taxomic classification of the family Erythrobacteraceae.</title>
        <authorList>
            <person name="Xu L."/>
        </authorList>
    </citation>
    <scope>NUCLEOTIDE SEQUENCE [LARGE SCALE GENOMIC DNA]</scope>
    <source>
        <strain evidence="3 4">LMG 29518</strain>
    </source>
</reference>
<feature type="domain" description="DAGKc" evidence="2">
    <location>
        <begin position="92"/>
        <end position="182"/>
    </location>
</feature>
<proteinExistence type="predicted"/>
<dbReference type="Gene3D" id="2.60.200.40">
    <property type="match status" value="1"/>
</dbReference>
<protein>
    <submittedName>
        <fullName evidence="3">Diacylglycerol kinase</fullName>
    </submittedName>
</protein>
<evidence type="ECO:0000313" key="3">
    <source>
        <dbReference type="EMBL" id="MXO65546.1"/>
    </source>
</evidence>
<accession>A0A6I4T3W2</accession>
<dbReference type="Gene3D" id="3.40.50.10330">
    <property type="entry name" value="Probable inorganic polyphosphate/atp-NAD kinase, domain 1"/>
    <property type="match status" value="1"/>
</dbReference>
<gene>
    <name evidence="3" type="ORF">GRI91_07250</name>
</gene>
<dbReference type="InterPro" id="IPR017438">
    <property type="entry name" value="ATP-NAD_kinase_N"/>
</dbReference>
<comment type="caution">
    <text evidence="3">The sequence shown here is derived from an EMBL/GenBank/DDBJ whole genome shotgun (WGS) entry which is preliminary data.</text>
</comment>
<dbReference type="InterPro" id="IPR016064">
    <property type="entry name" value="NAD/diacylglycerol_kinase_sf"/>
</dbReference>
<keyword evidence="3" id="KW-0418">Kinase</keyword>